<proteinExistence type="predicted"/>
<gene>
    <name evidence="2" type="ORF">FEF34_38110</name>
</gene>
<name>A0A5R9DTZ6_9ACTN</name>
<accession>A0A5R9DTZ6</accession>
<comment type="caution">
    <text evidence="2">The sequence shown here is derived from an EMBL/GenBank/DDBJ whole genome shotgun (WGS) entry which is preliminary data.</text>
</comment>
<dbReference type="RefSeq" id="WP_138058030.1">
    <property type="nucleotide sequence ID" value="NZ_VAWE01000002.1"/>
</dbReference>
<reference evidence="2 3" key="1">
    <citation type="submission" date="2019-05" db="EMBL/GenBank/DDBJ databases">
        <title>Streptomyces marianii sp. nov., a novel marine actinomycete from southern coast of India.</title>
        <authorList>
            <person name="Iniyan A.M."/>
            <person name="Wink J."/>
            <person name="Ramprasad E."/>
            <person name="Ramana C.V."/>
            <person name="Bunk B."/>
            <person name="Sproer C."/>
            <person name="Joseph F.-J.R.S."/>
            <person name="Vincent S.G.P."/>
        </authorList>
    </citation>
    <scope>NUCLEOTIDE SEQUENCE [LARGE SCALE GENOMIC DNA]</scope>
    <source>
        <strain evidence="2 3">ICN19</strain>
    </source>
</reference>
<keyword evidence="3" id="KW-1185">Reference proteome</keyword>
<dbReference type="OrthoDB" id="3624012at2"/>
<organism evidence="2 3">
    <name type="scientific">Streptomyces marianii</name>
    <dbReference type="NCBI Taxonomy" id="1817406"/>
    <lineage>
        <taxon>Bacteria</taxon>
        <taxon>Bacillati</taxon>
        <taxon>Actinomycetota</taxon>
        <taxon>Actinomycetes</taxon>
        <taxon>Kitasatosporales</taxon>
        <taxon>Streptomycetaceae</taxon>
        <taxon>Streptomyces</taxon>
    </lineage>
</organism>
<protein>
    <submittedName>
        <fullName evidence="2">Uncharacterized protein</fullName>
    </submittedName>
</protein>
<feature type="coiled-coil region" evidence="1">
    <location>
        <begin position="109"/>
        <end position="146"/>
    </location>
</feature>
<dbReference type="EMBL" id="VAWE01000002">
    <property type="protein sequence ID" value="TLQ39218.1"/>
    <property type="molecule type" value="Genomic_DNA"/>
</dbReference>
<dbReference type="AlphaFoldDB" id="A0A5R9DTZ6"/>
<sequence>MATDNGILNGLEVIEFEFAETPRSTPENPRYFKEVLKVLLADGTVVYNCAWPNCEFTRSKASGVWPHTKVHKNTTATAPKAAPDPSTIDVSGLTLAELVDRAQKTTWLAAELATTRKKLTRATRELEELKPRVRNAEKQLKTIRDAFAAAA</sequence>
<evidence type="ECO:0000313" key="2">
    <source>
        <dbReference type="EMBL" id="TLQ39218.1"/>
    </source>
</evidence>
<keyword evidence="1" id="KW-0175">Coiled coil</keyword>
<dbReference type="Proteomes" id="UP000305921">
    <property type="component" value="Unassembled WGS sequence"/>
</dbReference>
<evidence type="ECO:0000256" key="1">
    <source>
        <dbReference type="SAM" id="Coils"/>
    </source>
</evidence>
<evidence type="ECO:0000313" key="3">
    <source>
        <dbReference type="Proteomes" id="UP000305921"/>
    </source>
</evidence>